<organism evidence="1 2">
    <name type="scientific">Pseudonocardia xishanensis</name>
    <dbReference type="NCBI Taxonomy" id="630995"/>
    <lineage>
        <taxon>Bacteria</taxon>
        <taxon>Bacillati</taxon>
        <taxon>Actinomycetota</taxon>
        <taxon>Actinomycetes</taxon>
        <taxon>Pseudonocardiales</taxon>
        <taxon>Pseudonocardiaceae</taxon>
        <taxon>Pseudonocardia</taxon>
    </lineage>
</organism>
<sequence>MLVAENDLDRVRLENLRVGLAEFGSVWTAAEERVSAQARAGVTDWFAGGVVLTCRWLAGAVVEYRGRRRLPVAPITRRTSAAIEELIEAEYIAAVTLTGNPVSPLVVDRPGFLDAVVATLAWAWRRSGPAPDLSSGPAHQGHALSST</sequence>
<dbReference type="Proteomes" id="UP001501598">
    <property type="component" value="Unassembled WGS sequence"/>
</dbReference>
<name>A0ABP8REL9_9PSEU</name>
<reference evidence="2" key="1">
    <citation type="journal article" date="2019" name="Int. J. Syst. Evol. Microbiol.">
        <title>The Global Catalogue of Microorganisms (GCM) 10K type strain sequencing project: providing services to taxonomists for standard genome sequencing and annotation.</title>
        <authorList>
            <consortium name="The Broad Institute Genomics Platform"/>
            <consortium name="The Broad Institute Genome Sequencing Center for Infectious Disease"/>
            <person name="Wu L."/>
            <person name="Ma J."/>
        </authorList>
    </citation>
    <scope>NUCLEOTIDE SEQUENCE [LARGE SCALE GENOMIC DNA]</scope>
    <source>
        <strain evidence="2">JCM 17906</strain>
    </source>
</reference>
<evidence type="ECO:0008006" key="3">
    <source>
        <dbReference type="Google" id="ProtNLM"/>
    </source>
</evidence>
<dbReference type="RefSeq" id="WP_345412049.1">
    <property type="nucleotide sequence ID" value="NZ_BAABGT010000005.1"/>
</dbReference>
<accession>A0ABP8REL9</accession>
<gene>
    <name evidence="1" type="ORF">GCM10023175_03900</name>
</gene>
<keyword evidence="2" id="KW-1185">Reference proteome</keyword>
<dbReference type="EMBL" id="BAABGT010000005">
    <property type="protein sequence ID" value="GAA4536661.1"/>
    <property type="molecule type" value="Genomic_DNA"/>
</dbReference>
<evidence type="ECO:0000313" key="2">
    <source>
        <dbReference type="Proteomes" id="UP001501598"/>
    </source>
</evidence>
<proteinExistence type="predicted"/>
<protein>
    <recommendedName>
        <fullName evidence="3">DUF222 domain-containing protein</fullName>
    </recommendedName>
</protein>
<evidence type="ECO:0000313" key="1">
    <source>
        <dbReference type="EMBL" id="GAA4536661.1"/>
    </source>
</evidence>
<comment type="caution">
    <text evidence="1">The sequence shown here is derived from an EMBL/GenBank/DDBJ whole genome shotgun (WGS) entry which is preliminary data.</text>
</comment>